<comment type="caution">
    <text evidence="5">The sequence shown here is derived from an EMBL/GenBank/DDBJ whole genome shotgun (WGS) entry which is preliminary data.</text>
</comment>
<feature type="chain" id="PRO_5038473137" description="Xaa-Pro dipeptidyl-peptidase C-terminal domain-containing protein" evidence="3">
    <location>
        <begin position="26"/>
        <end position="522"/>
    </location>
</feature>
<dbReference type="InterPro" id="IPR029058">
    <property type="entry name" value="AB_hydrolase_fold"/>
</dbReference>
<protein>
    <recommendedName>
        <fullName evidence="4">Xaa-Pro dipeptidyl-peptidase C-terminal domain-containing protein</fullName>
    </recommendedName>
</protein>
<dbReference type="Gene3D" id="2.60.120.260">
    <property type="entry name" value="Galactose-binding domain-like"/>
    <property type="match status" value="1"/>
</dbReference>
<keyword evidence="3" id="KW-0732">Signal</keyword>
<sequence>MLRRTFAAAAATAAVVATLHGIAPAGATGQSTTATDEPPADPFFGYARASTYDVVREDVQVPVRDGNALACQLYRPGTSATDPAPGEFPGIVYEFTAYAANAGAFGEGAAYFVERGYNALVCQVRGSGASPGELDPFSPQEQRDNYDVIEWLADHPSSTGDIGQMGLSYGGHATLLAAVNRPPSLRAIIPINGLSDWYENTIYRGGIPNAQIRGWQASTAPGTLVTYPQHPTYNEFWRGRSVKSRWDRLTVPTLEINGWYDRYRDGMVGNFLAQPDNVWLVSGPWVHGYPEGQRADIGRGGYLAWWDHWLRGDESAPLPAAKVTSYEIPGPGAGEGWEQYAQWPPAGTDEVDLALSAVGSLRAGGGRPGTREFTVNTETTLPEAHEQLLFRTRPVSRDVVIAGSIESTIRASFTATEGHLALVIYDEAPDGTRTRVTEGWLKASHRRSHAEPLPVRPGKTYDLGVHVWPTHYRLIAGHRLTVRLSSDDYPEIDSVAPSGRVSVDLGARGSRLTVPVLEGALD</sequence>
<dbReference type="RefSeq" id="WP_183541248.1">
    <property type="nucleotide sequence ID" value="NZ_BMQT01000001.1"/>
</dbReference>
<dbReference type="PANTHER" id="PTHR22946">
    <property type="entry name" value="DIENELACTONE HYDROLASE DOMAIN-CONTAINING PROTEIN-RELATED"/>
    <property type="match status" value="1"/>
</dbReference>
<evidence type="ECO:0000259" key="4">
    <source>
        <dbReference type="SMART" id="SM00939"/>
    </source>
</evidence>
<keyword evidence="2" id="KW-0378">Hydrolase</keyword>
<dbReference type="Pfam" id="PF08530">
    <property type="entry name" value="PepX_C"/>
    <property type="match status" value="1"/>
</dbReference>
<keyword evidence="6" id="KW-1185">Reference proteome</keyword>
<dbReference type="SUPFAM" id="SSF49785">
    <property type="entry name" value="Galactose-binding domain-like"/>
    <property type="match status" value="1"/>
</dbReference>
<evidence type="ECO:0000256" key="3">
    <source>
        <dbReference type="SAM" id="SignalP"/>
    </source>
</evidence>
<evidence type="ECO:0000313" key="6">
    <source>
        <dbReference type="Proteomes" id="UP000577707"/>
    </source>
</evidence>
<evidence type="ECO:0000256" key="2">
    <source>
        <dbReference type="ARBA" id="ARBA00022801"/>
    </source>
</evidence>
<name>A0A7W5A0U8_9ACTN</name>
<dbReference type="GO" id="GO:0008239">
    <property type="term" value="F:dipeptidyl-peptidase activity"/>
    <property type="evidence" value="ECO:0007669"/>
    <property type="project" value="InterPro"/>
</dbReference>
<feature type="domain" description="Xaa-Pro dipeptidyl-peptidase C-terminal" evidence="4">
    <location>
        <begin position="303"/>
        <end position="513"/>
    </location>
</feature>
<dbReference type="EMBL" id="JACHXG010000001">
    <property type="protein sequence ID" value="MBB3087209.1"/>
    <property type="molecule type" value="Genomic_DNA"/>
</dbReference>
<dbReference type="GO" id="GO:0052689">
    <property type="term" value="F:carboxylic ester hydrolase activity"/>
    <property type="evidence" value="ECO:0007669"/>
    <property type="project" value="UniProtKB-ARBA"/>
</dbReference>
<dbReference type="InterPro" id="IPR008979">
    <property type="entry name" value="Galactose-bd-like_sf"/>
</dbReference>
<feature type="signal peptide" evidence="3">
    <location>
        <begin position="1"/>
        <end position="25"/>
    </location>
</feature>
<comment type="similarity">
    <text evidence="1">Belongs to the AB hydrolase superfamily.</text>
</comment>
<proteinExistence type="inferred from homology"/>
<dbReference type="AlphaFoldDB" id="A0A7W5A0U8"/>
<dbReference type="PANTHER" id="PTHR22946:SF9">
    <property type="entry name" value="POLYKETIDE TRANSFERASE AF380"/>
    <property type="match status" value="1"/>
</dbReference>
<dbReference type="Gene3D" id="3.40.50.1820">
    <property type="entry name" value="alpha/beta hydrolase"/>
    <property type="match status" value="2"/>
</dbReference>
<dbReference type="SUPFAM" id="SSF53474">
    <property type="entry name" value="alpha/beta-Hydrolases"/>
    <property type="match status" value="1"/>
</dbReference>
<dbReference type="SMART" id="SM00939">
    <property type="entry name" value="PepX_C"/>
    <property type="match status" value="1"/>
</dbReference>
<dbReference type="Proteomes" id="UP000577707">
    <property type="component" value="Unassembled WGS sequence"/>
</dbReference>
<dbReference type="Pfam" id="PF02129">
    <property type="entry name" value="Peptidase_S15"/>
    <property type="match status" value="2"/>
</dbReference>
<reference evidence="5 6" key="1">
    <citation type="submission" date="2020-08" db="EMBL/GenBank/DDBJ databases">
        <title>Genomic Encyclopedia of Type Strains, Phase III (KMG-III): the genomes of soil and plant-associated and newly described type strains.</title>
        <authorList>
            <person name="Whitman W."/>
        </authorList>
    </citation>
    <scope>NUCLEOTIDE SEQUENCE [LARGE SCALE GENOMIC DNA]</scope>
    <source>
        <strain evidence="5 6">CECT 3302</strain>
    </source>
</reference>
<dbReference type="InterPro" id="IPR000383">
    <property type="entry name" value="Xaa-Pro-like_dom"/>
</dbReference>
<accession>A0A7W5A0U8</accession>
<organism evidence="5 6">
    <name type="scientific">Nocardioides albus</name>
    <dbReference type="NCBI Taxonomy" id="1841"/>
    <lineage>
        <taxon>Bacteria</taxon>
        <taxon>Bacillati</taxon>
        <taxon>Actinomycetota</taxon>
        <taxon>Actinomycetes</taxon>
        <taxon>Propionibacteriales</taxon>
        <taxon>Nocardioidaceae</taxon>
        <taxon>Nocardioides</taxon>
    </lineage>
</organism>
<evidence type="ECO:0000256" key="1">
    <source>
        <dbReference type="ARBA" id="ARBA00008645"/>
    </source>
</evidence>
<dbReference type="InterPro" id="IPR005674">
    <property type="entry name" value="CocE/Ser_esterase"/>
</dbReference>
<dbReference type="InterPro" id="IPR050261">
    <property type="entry name" value="FrsA_esterase"/>
</dbReference>
<dbReference type="InterPro" id="IPR013736">
    <property type="entry name" value="Xaa-Pro_dipept_C"/>
</dbReference>
<gene>
    <name evidence="5" type="ORF">FHS12_000132</name>
</gene>
<evidence type="ECO:0000313" key="5">
    <source>
        <dbReference type="EMBL" id="MBB3087209.1"/>
    </source>
</evidence>
<dbReference type="NCBIfam" id="TIGR00976">
    <property type="entry name" value="CocE_NonD"/>
    <property type="match status" value="1"/>
</dbReference>